<dbReference type="AlphaFoldDB" id="A0A1Y2I4E9"/>
<evidence type="ECO:0000256" key="1">
    <source>
        <dbReference type="SAM" id="MobiDB-lite"/>
    </source>
</evidence>
<dbReference type="EMBL" id="MCFL01000001">
    <property type="protein sequence ID" value="ORZ41760.1"/>
    <property type="molecule type" value="Genomic_DNA"/>
</dbReference>
<evidence type="ECO:0000313" key="3">
    <source>
        <dbReference type="Proteomes" id="UP000193411"/>
    </source>
</evidence>
<dbReference type="Proteomes" id="UP000193411">
    <property type="component" value="Unassembled WGS sequence"/>
</dbReference>
<protein>
    <submittedName>
        <fullName evidence="2">Uncharacterized protein</fullName>
    </submittedName>
</protein>
<feature type="compositionally biased region" description="Basic and acidic residues" evidence="1">
    <location>
        <begin position="41"/>
        <end position="57"/>
    </location>
</feature>
<comment type="caution">
    <text evidence="2">The sequence shown here is derived from an EMBL/GenBank/DDBJ whole genome shotgun (WGS) entry which is preliminary data.</text>
</comment>
<proteinExistence type="predicted"/>
<accession>A0A1Y2I4E9</accession>
<sequence length="57" mass="6426">MTPVAVVHHPVASSLSPTVLPAKRFLHRAANRINGNSTRSCEPRRQRQPTRDQLEQL</sequence>
<evidence type="ECO:0000313" key="2">
    <source>
        <dbReference type="EMBL" id="ORZ41760.1"/>
    </source>
</evidence>
<name>A0A1Y2I4E9_9FUNG</name>
<organism evidence="2 3">
    <name type="scientific">Catenaria anguillulae PL171</name>
    <dbReference type="NCBI Taxonomy" id="765915"/>
    <lineage>
        <taxon>Eukaryota</taxon>
        <taxon>Fungi</taxon>
        <taxon>Fungi incertae sedis</taxon>
        <taxon>Blastocladiomycota</taxon>
        <taxon>Blastocladiomycetes</taxon>
        <taxon>Blastocladiales</taxon>
        <taxon>Catenariaceae</taxon>
        <taxon>Catenaria</taxon>
    </lineage>
</organism>
<reference evidence="2 3" key="1">
    <citation type="submission" date="2016-07" db="EMBL/GenBank/DDBJ databases">
        <title>Pervasive Adenine N6-methylation of Active Genes in Fungi.</title>
        <authorList>
            <consortium name="DOE Joint Genome Institute"/>
            <person name="Mondo S.J."/>
            <person name="Dannebaum R.O."/>
            <person name="Kuo R.C."/>
            <person name="Labutti K."/>
            <person name="Haridas S."/>
            <person name="Kuo A."/>
            <person name="Salamov A."/>
            <person name="Ahrendt S.R."/>
            <person name="Lipzen A."/>
            <person name="Sullivan W."/>
            <person name="Andreopoulos W.B."/>
            <person name="Clum A."/>
            <person name="Lindquist E."/>
            <person name="Daum C."/>
            <person name="Ramamoorthy G.K."/>
            <person name="Gryganskyi A."/>
            <person name="Culley D."/>
            <person name="Magnuson J.K."/>
            <person name="James T.Y."/>
            <person name="O'Malley M.A."/>
            <person name="Stajich J.E."/>
            <person name="Spatafora J.W."/>
            <person name="Visel A."/>
            <person name="Grigoriev I.V."/>
        </authorList>
    </citation>
    <scope>NUCLEOTIDE SEQUENCE [LARGE SCALE GENOMIC DNA]</scope>
    <source>
        <strain evidence="2 3">PL171</strain>
    </source>
</reference>
<gene>
    <name evidence="2" type="ORF">BCR44DRAFT_1423460</name>
</gene>
<keyword evidence="3" id="KW-1185">Reference proteome</keyword>
<feature type="region of interest" description="Disordered" evidence="1">
    <location>
        <begin position="30"/>
        <end position="57"/>
    </location>
</feature>